<dbReference type="InterPro" id="IPR002560">
    <property type="entry name" value="Transposase_DDE"/>
</dbReference>
<protein>
    <recommendedName>
        <fullName evidence="1">Transposase IS204/IS1001/IS1096/IS1165 DDE domain-containing protein</fullName>
    </recommendedName>
</protein>
<evidence type="ECO:0000259" key="1">
    <source>
        <dbReference type="Pfam" id="PF01610"/>
    </source>
</evidence>
<dbReference type="EMBL" id="MT630684">
    <property type="protein sequence ID" value="QNO41902.1"/>
    <property type="molecule type" value="Genomic_DNA"/>
</dbReference>
<name>A0A7G9Y1L8_9EURY</name>
<dbReference type="AlphaFoldDB" id="A0A7G9Y1L8"/>
<evidence type="ECO:0000313" key="2">
    <source>
        <dbReference type="EMBL" id="QNO41902.1"/>
    </source>
</evidence>
<sequence>MKRLEKELSEKEYKKLNGVMWILRKNMKELTDEELEILKCLFHHSPILELAYKLCNELTDIFEDDISKSVATRRIND</sequence>
<feature type="domain" description="Transposase IS204/IS1001/IS1096/IS1165 DDE" evidence="1">
    <location>
        <begin position="2"/>
        <end position="73"/>
    </location>
</feature>
<accession>A0A7G9Y1L8</accession>
<gene>
    <name evidence="2" type="ORF">MBIDIGPM_00006</name>
</gene>
<reference evidence="2" key="1">
    <citation type="submission" date="2020-06" db="EMBL/GenBank/DDBJ databases">
        <title>Unique genomic features of the anaerobic methanotrophic archaea.</title>
        <authorList>
            <person name="Chadwick G.L."/>
            <person name="Skennerton C.T."/>
            <person name="Laso-Perez R."/>
            <person name="Leu A.O."/>
            <person name="Speth D.R."/>
            <person name="Yu H."/>
            <person name="Morgan-Lang C."/>
            <person name="Hatzenpichler R."/>
            <person name="Goudeau D."/>
            <person name="Malmstrom R."/>
            <person name="Brazelton W.J."/>
            <person name="Woyke T."/>
            <person name="Hallam S.J."/>
            <person name="Tyson G.W."/>
            <person name="Wegener G."/>
            <person name="Boetius A."/>
            <person name="Orphan V."/>
        </authorList>
    </citation>
    <scope>NUCLEOTIDE SEQUENCE</scope>
</reference>
<proteinExistence type="predicted"/>
<dbReference type="Pfam" id="PF01610">
    <property type="entry name" value="DDE_Tnp_ISL3"/>
    <property type="match status" value="1"/>
</dbReference>
<organism evidence="2">
    <name type="scientific">Candidatus Methanogaster sp. ANME-2c ERB4</name>
    <dbReference type="NCBI Taxonomy" id="2759911"/>
    <lineage>
        <taxon>Archaea</taxon>
        <taxon>Methanobacteriati</taxon>
        <taxon>Methanobacteriota</taxon>
        <taxon>Stenosarchaea group</taxon>
        <taxon>Methanomicrobia</taxon>
        <taxon>Methanosarcinales</taxon>
        <taxon>ANME-2 cluster</taxon>
        <taxon>Candidatus Methanogasteraceae</taxon>
        <taxon>Candidatus Methanogaster</taxon>
    </lineage>
</organism>